<dbReference type="InterPro" id="IPR046349">
    <property type="entry name" value="C1-like_sf"/>
</dbReference>
<protein>
    <recommendedName>
        <fullName evidence="12">VWFA domain-containing protein</fullName>
    </recommendedName>
</protein>
<evidence type="ECO:0000256" key="3">
    <source>
        <dbReference type="ARBA" id="ARBA00022723"/>
    </source>
</evidence>
<dbReference type="Proteomes" id="UP000829354">
    <property type="component" value="Chromosome III"/>
</dbReference>
<dbReference type="EMBL" id="CP092622">
    <property type="protein sequence ID" value="UMM24329.1"/>
    <property type="molecule type" value="Genomic_DNA"/>
</dbReference>
<dbReference type="PROSITE" id="PS00028">
    <property type="entry name" value="ZINC_FINGER_C2H2_1"/>
    <property type="match status" value="1"/>
</dbReference>
<dbReference type="GO" id="GO:0006289">
    <property type="term" value="P:nucleotide-excision repair"/>
    <property type="evidence" value="ECO:0007669"/>
    <property type="project" value="InterPro"/>
</dbReference>
<feature type="compositionally biased region" description="Acidic residues" evidence="11">
    <location>
        <begin position="602"/>
        <end position="612"/>
    </location>
</feature>
<dbReference type="SMART" id="SM00327">
    <property type="entry name" value="VWA"/>
    <property type="match status" value="1"/>
</dbReference>
<feature type="region of interest" description="Disordered" evidence="11">
    <location>
        <begin position="595"/>
        <end position="651"/>
    </location>
</feature>
<dbReference type="Gene3D" id="3.40.50.410">
    <property type="entry name" value="von Willebrand factor, type A domain"/>
    <property type="match status" value="1"/>
</dbReference>
<dbReference type="AlphaFoldDB" id="A0AAE9JDS3"/>
<dbReference type="GO" id="GO:0000439">
    <property type="term" value="C:transcription factor TFIIH core complex"/>
    <property type="evidence" value="ECO:0007669"/>
    <property type="project" value="InterPro"/>
</dbReference>
<evidence type="ECO:0000256" key="11">
    <source>
        <dbReference type="SAM" id="MobiDB-lite"/>
    </source>
</evidence>
<dbReference type="CDD" id="cd01453">
    <property type="entry name" value="vWA_transcription_factor_IIH_type"/>
    <property type="match status" value="1"/>
</dbReference>
<dbReference type="Gene3D" id="3.30.40.10">
    <property type="entry name" value="Zinc/RING finger domain, C3HC4 (zinc finger)"/>
    <property type="match status" value="1"/>
</dbReference>
<evidence type="ECO:0000256" key="2">
    <source>
        <dbReference type="ARBA" id="ARBA00006092"/>
    </source>
</evidence>
<keyword evidence="6" id="KW-0862">Zinc</keyword>
<dbReference type="GO" id="GO:0006351">
    <property type="term" value="P:DNA-templated transcription"/>
    <property type="evidence" value="ECO:0007669"/>
    <property type="project" value="InterPro"/>
</dbReference>
<keyword evidence="5" id="KW-0863">Zinc-finger</keyword>
<dbReference type="InterPro" id="IPR007198">
    <property type="entry name" value="Ssl1-like"/>
</dbReference>
<keyword evidence="9" id="KW-0234">DNA repair</keyword>
<dbReference type="InterPro" id="IPR012170">
    <property type="entry name" value="TFIIH_SSL1/p44"/>
</dbReference>
<dbReference type="FunFam" id="3.40.50.410:FF:000015">
    <property type="entry name" value="General transcription factor IIH subunit 2"/>
    <property type="match status" value="1"/>
</dbReference>
<keyword evidence="4" id="KW-0227">DNA damage</keyword>
<keyword evidence="7" id="KW-0805">Transcription regulation</keyword>
<evidence type="ECO:0000256" key="9">
    <source>
        <dbReference type="ARBA" id="ARBA00023204"/>
    </source>
</evidence>
<keyword evidence="8" id="KW-0804">Transcription</keyword>
<dbReference type="PROSITE" id="PS50234">
    <property type="entry name" value="VWFA"/>
    <property type="match status" value="1"/>
</dbReference>
<dbReference type="InterPro" id="IPR013083">
    <property type="entry name" value="Znf_RING/FYVE/PHD"/>
</dbReference>
<evidence type="ECO:0000256" key="4">
    <source>
        <dbReference type="ARBA" id="ARBA00022763"/>
    </source>
</evidence>
<dbReference type="InterPro" id="IPR036465">
    <property type="entry name" value="vWFA_dom_sf"/>
</dbReference>
<dbReference type="NCBIfam" id="TIGR00622">
    <property type="entry name" value="ssl1"/>
    <property type="match status" value="1"/>
</dbReference>
<gene>
    <name evidence="13" type="ORF">L5515_004607</name>
</gene>
<keyword evidence="3" id="KW-0479">Metal-binding</keyword>
<evidence type="ECO:0000313" key="14">
    <source>
        <dbReference type="Proteomes" id="UP000829354"/>
    </source>
</evidence>
<evidence type="ECO:0000313" key="13">
    <source>
        <dbReference type="EMBL" id="UMM24329.1"/>
    </source>
</evidence>
<sequence length="651" mass="74024">MDDDEQKGYTWEAGYAEGLNINEVLVEDEGGSIEKSIAKYVADSKRKARLTKRPEKIRLGIMRHVMIVIDCSRFMTSKAMPPSRFVVVMKALQQFLERFFEQNPIAQIGLITCKDRKADRLTMMTGNIRILKESLSSLTEAFCGGDFSLQNALQLACVNLKGMPGHVSREVVIVMAALSSIDPGNIFSTIETMKRMNIRCSAIGLSAEMFICKEMAKATKGEYSVALDPDHLHLLFSKHTLPPSSAKSSECNAIHVGFPHHELIKTRSFCVCHPDSKPISSRGFICTQCGARHCSIPAECPVCKLTLVAAPQLARAFRHLQPLAAFKQIEVTRGISRSCYACETRFSDEGFRCEKCRLVFCLDCDTLLHESLHMITPEKPKRSRLQQQPGTPIPTSRRRDDLVNIPAVYNPPVSKLKKNYDLEFGRFLRSAKIVLDFLDTYWKSFYKGLINHCGDMMDCFRFDDLRDVQKIVESHDLPDELLSFVTQQLMEWRELFKDVEWLKRFRETSKKVEAYQQKCQEQADRLMVLNEIGLEFEACNLKYHNFNKNDKNFVDSITSAILNMRITRKPLDGLKHVPMLSKRISVKRWYQKHYDPLSQTESDNESDDDGSSDSENSSLRNGAANSNADDAADISSDEAENDNDFDAFFND</sequence>
<dbReference type="InterPro" id="IPR002035">
    <property type="entry name" value="VWF_A"/>
</dbReference>
<organism evidence="13 14">
    <name type="scientific">Caenorhabditis briggsae</name>
    <dbReference type="NCBI Taxonomy" id="6238"/>
    <lineage>
        <taxon>Eukaryota</taxon>
        <taxon>Metazoa</taxon>
        <taxon>Ecdysozoa</taxon>
        <taxon>Nematoda</taxon>
        <taxon>Chromadorea</taxon>
        <taxon>Rhabditida</taxon>
        <taxon>Rhabditina</taxon>
        <taxon>Rhabditomorpha</taxon>
        <taxon>Rhabditoidea</taxon>
        <taxon>Rhabditidae</taxon>
        <taxon>Peloderinae</taxon>
        <taxon>Caenorhabditis</taxon>
    </lineage>
</organism>
<dbReference type="SUPFAM" id="SSF53300">
    <property type="entry name" value="vWA-like"/>
    <property type="match status" value="1"/>
</dbReference>
<accession>A0AAE9JDS3</accession>
<evidence type="ECO:0000256" key="7">
    <source>
        <dbReference type="ARBA" id="ARBA00023015"/>
    </source>
</evidence>
<keyword evidence="10" id="KW-0539">Nucleus</keyword>
<evidence type="ECO:0000256" key="5">
    <source>
        <dbReference type="ARBA" id="ARBA00022771"/>
    </source>
</evidence>
<evidence type="ECO:0000256" key="1">
    <source>
        <dbReference type="ARBA" id="ARBA00004123"/>
    </source>
</evidence>
<feature type="compositionally biased region" description="Acidic residues" evidence="11">
    <location>
        <begin position="630"/>
        <end position="645"/>
    </location>
</feature>
<reference evidence="13 14" key="1">
    <citation type="submission" date="2022-04" db="EMBL/GenBank/DDBJ databases">
        <title>Chromosome-level reference genomes for two strains of Caenorhabditis briggsae: an improved platform for comparative genomics.</title>
        <authorList>
            <person name="Stevens L."/>
            <person name="Andersen E."/>
        </authorList>
    </citation>
    <scope>NUCLEOTIDE SEQUENCE [LARGE SCALE GENOMIC DNA]</scope>
    <source>
        <strain evidence="13">VX34</strain>
        <tissue evidence="13">Whole-organism</tissue>
    </source>
</reference>
<name>A0AAE9JDS3_CAEBR</name>
<dbReference type="InterPro" id="IPR004595">
    <property type="entry name" value="TFIIH_C1-like_dom"/>
</dbReference>
<feature type="domain" description="VWFA" evidence="12">
    <location>
        <begin position="64"/>
        <end position="206"/>
    </location>
</feature>
<dbReference type="SUPFAM" id="SSF57889">
    <property type="entry name" value="Cysteine-rich domain"/>
    <property type="match status" value="1"/>
</dbReference>
<comment type="subcellular location">
    <subcellularLocation>
        <location evidence="1">Nucleus</location>
    </subcellularLocation>
</comment>
<proteinExistence type="inferred from homology"/>
<feature type="compositionally biased region" description="Low complexity" evidence="11">
    <location>
        <begin position="613"/>
        <end position="629"/>
    </location>
</feature>
<dbReference type="PANTHER" id="PTHR12695:SF2">
    <property type="entry name" value="GENERAL TRANSCRIPTION FACTOR IIH SUBUNIT 2-RELATED"/>
    <property type="match status" value="1"/>
</dbReference>
<dbReference type="Pfam" id="PF04056">
    <property type="entry name" value="Ssl1"/>
    <property type="match status" value="1"/>
</dbReference>
<evidence type="ECO:0000256" key="6">
    <source>
        <dbReference type="ARBA" id="ARBA00022833"/>
    </source>
</evidence>
<comment type="similarity">
    <text evidence="2">Belongs to the GTF2H2 family.</text>
</comment>
<dbReference type="InterPro" id="IPR013087">
    <property type="entry name" value="Znf_C2H2_type"/>
</dbReference>
<evidence type="ECO:0000256" key="10">
    <source>
        <dbReference type="ARBA" id="ARBA00023242"/>
    </source>
</evidence>
<evidence type="ECO:0000256" key="8">
    <source>
        <dbReference type="ARBA" id="ARBA00023163"/>
    </source>
</evidence>
<dbReference type="SMART" id="SM01047">
    <property type="entry name" value="C1_4"/>
    <property type="match status" value="1"/>
</dbReference>
<evidence type="ECO:0000259" key="12">
    <source>
        <dbReference type="PROSITE" id="PS50234"/>
    </source>
</evidence>
<dbReference type="GO" id="GO:0008270">
    <property type="term" value="F:zinc ion binding"/>
    <property type="evidence" value="ECO:0007669"/>
    <property type="project" value="UniProtKB-KW"/>
</dbReference>
<dbReference type="PANTHER" id="PTHR12695">
    <property type="entry name" value="GENERAL TRANSCRIPTION FACTOR IIH SUBUNIT 2"/>
    <property type="match status" value="1"/>
</dbReference>
<keyword evidence="14" id="KW-1185">Reference proteome</keyword>